<reference evidence="2" key="1">
    <citation type="journal article" date="2019" name="Philos. Trans. R. Soc. Lond., B, Biol. Sci.">
        <title>Targeted metagenomic recovery of four divergent viruses reveals shared and distinctive characteristics of giant viruses of marine eukaryotes.</title>
        <authorList>
            <person name="Needham D.M."/>
            <person name="Poirier C."/>
            <person name="Hehenberger E."/>
            <person name="Jimenez V."/>
            <person name="Swalwell J.E."/>
            <person name="Santoro A.E."/>
            <person name="Worden A.Z."/>
        </authorList>
    </citation>
    <scope>NUCLEOTIDE SEQUENCE</scope>
    <source>
        <strain evidence="2">OPacV-421</strain>
    </source>
</reference>
<keyword evidence="1" id="KW-0472">Membrane</keyword>
<accession>A0A5J6VMI1</accession>
<protein>
    <submittedName>
        <fullName evidence="2">Uncharacterized protein</fullName>
    </submittedName>
</protein>
<sequence>MVERKVTVEYNSSDKFNSIIKLSQGGLFLSSDISSTSKAKFTNNSYRLIGVLIVSPKEVNFKYNEDVKMVMVFIHVIIKKDSHELLFLHLPISINTDSSPNLELNQFFKSIIQKKDLLQKKNTIHVDELSLNAILFGKKAPMIKKFNNNKAITTYFKTEVFSRIHDYPSITSIIVLDNTNTIPIDIFNKLQKLTNSTVYPTLFTKQKKKKRLLTSIMDTIKKKTTIEGFDNNPKDYCTGPITSLNGSNGSDAPSYYISCKPTDFNNKVDNIPFLVKSNTMKGGDIEDSEKYISNTFSQIFGFIANKNVEYAILGFVITILVLYLIYYLYKKLFSGGAKNVLEHHNMVVPNATTI</sequence>
<organism evidence="2">
    <name type="scientific">Megaviridae environmental sample</name>
    <dbReference type="NCBI Taxonomy" id="1737588"/>
    <lineage>
        <taxon>Viruses</taxon>
        <taxon>Varidnaviria</taxon>
        <taxon>Bamfordvirae</taxon>
        <taxon>Nucleocytoviricota</taxon>
        <taxon>Megaviricetes</taxon>
        <taxon>Imitervirales</taxon>
        <taxon>Mimiviridae</taxon>
        <taxon>environmental samples</taxon>
    </lineage>
</organism>
<dbReference type="EMBL" id="MN448294">
    <property type="protein sequence ID" value="QFG74827.1"/>
    <property type="molecule type" value="Genomic_DNA"/>
</dbReference>
<feature type="transmembrane region" description="Helical" evidence="1">
    <location>
        <begin position="310"/>
        <end position="329"/>
    </location>
</feature>
<keyword evidence="1" id="KW-1133">Transmembrane helix</keyword>
<keyword evidence="1" id="KW-0812">Transmembrane</keyword>
<evidence type="ECO:0000256" key="1">
    <source>
        <dbReference type="SAM" id="Phobius"/>
    </source>
</evidence>
<name>A0A5J6VMI1_9VIRU</name>
<proteinExistence type="predicted"/>
<evidence type="ECO:0000313" key="2">
    <source>
        <dbReference type="EMBL" id="QFG74827.1"/>
    </source>
</evidence>